<feature type="region of interest" description="Disordered" evidence="18">
    <location>
        <begin position="60"/>
        <end position="79"/>
    </location>
</feature>
<keyword evidence="9 16" id="KW-1278">Translocase</keyword>
<protein>
    <recommendedName>
        <fullName evidence="16">Probable oxaloacetate decarboxylase gamma chain</fullName>
        <ecNumber evidence="16">7.2.4.2</ecNumber>
    </recommendedName>
</protein>
<evidence type="ECO:0000256" key="14">
    <source>
        <dbReference type="ARBA" id="ARBA00023201"/>
    </source>
</evidence>
<keyword evidence="14 16" id="KW-0739">Sodium transport</keyword>
<dbReference type="GO" id="GO:0008948">
    <property type="term" value="F:oxaloacetate decarboxylase activity"/>
    <property type="evidence" value="ECO:0007669"/>
    <property type="project" value="UniProtKB-UniRule"/>
</dbReference>
<evidence type="ECO:0000256" key="15">
    <source>
        <dbReference type="ARBA" id="ARBA00048176"/>
    </source>
</evidence>
<evidence type="ECO:0000256" key="9">
    <source>
        <dbReference type="ARBA" id="ARBA00022967"/>
    </source>
</evidence>
<comment type="caution">
    <text evidence="19">The sequence shown here is derived from an EMBL/GenBank/DDBJ whole genome shotgun (WGS) entry which is preliminary data.</text>
</comment>
<keyword evidence="13 16" id="KW-0472">Membrane</keyword>
<evidence type="ECO:0000256" key="4">
    <source>
        <dbReference type="ARBA" id="ARBA00005844"/>
    </source>
</evidence>
<evidence type="ECO:0000256" key="2">
    <source>
        <dbReference type="ARBA" id="ARBA00003002"/>
    </source>
</evidence>
<feature type="compositionally biased region" description="Low complexity" evidence="18">
    <location>
        <begin position="60"/>
        <end position="73"/>
    </location>
</feature>
<keyword evidence="6 16" id="KW-0813">Transport</keyword>
<evidence type="ECO:0000256" key="8">
    <source>
        <dbReference type="ARBA" id="ARBA00022692"/>
    </source>
</evidence>
<evidence type="ECO:0000256" key="5">
    <source>
        <dbReference type="ARBA" id="ARBA00011869"/>
    </source>
</evidence>
<evidence type="ECO:0000313" key="20">
    <source>
        <dbReference type="Proteomes" id="UP000317327"/>
    </source>
</evidence>
<evidence type="ECO:0000256" key="10">
    <source>
        <dbReference type="ARBA" id="ARBA00022989"/>
    </source>
</evidence>
<evidence type="ECO:0000256" key="1">
    <source>
        <dbReference type="ARBA" id="ARBA00001959"/>
    </source>
</evidence>
<proteinExistence type="inferred from homology"/>
<accession>A0ABD7S0R3</accession>
<evidence type="ECO:0000256" key="16">
    <source>
        <dbReference type="HAMAP-Rule" id="MF_00404"/>
    </source>
</evidence>
<keyword evidence="10 16" id="KW-1133">Transmembrane helix</keyword>
<dbReference type="GO" id="GO:0015451">
    <property type="term" value="F:decarboxylation-driven active transmembrane transporter activity"/>
    <property type="evidence" value="ECO:0007669"/>
    <property type="project" value="UniProtKB-EC"/>
</dbReference>
<evidence type="ECO:0000256" key="13">
    <source>
        <dbReference type="ARBA" id="ARBA00023136"/>
    </source>
</evidence>
<organism evidence="19 20">
    <name type="scientific">Ectopseudomonas mendocina</name>
    <name type="common">Pseudomonas mendocina</name>
    <dbReference type="NCBI Taxonomy" id="300"/>
    <lineage>
        <taxon>Bacteria</taxon>
        <taxon>Pseudomonadati</taxon>
        <taxon>Pseudomonadota</taxon>
        <taxon>Gammaproteobacteria</taxon>
        <taxon>Pseudomonadales</taxon>
        <taxon>Pseudomonadaceae</taxon>
        <taxon>Ectopseudomonas</taxon>
    </lineage>
</organism>
<evidence type="ECO:0000256" key="7">
    <source>
        <dbReference type="ARBA" id="ARBA00022475"/>
    </source>
</evidence>
<dbReference type="EC" id="7.2.4.2" evidence="16"/>
<gene>
    <name evidence="16" type="primary">oadG</name>
    <name evidence="19" type="ORF">EQ836_00870</name>
</gene>
<name>A0ABD7S0R3_ECTME</name>
<comment type="similarity">
    <text evidence="4 16 17">Belongs to the OadG family.</text>
</comment>
<dbReference type="HAMAP" id="MF_00404">
    <property type="entry name" value="OadG"/>
    <property type="match status" value="1"/>
</dbReference>
<dbReference type="GO" id="GO:0005886">
    <property type="term" value="C:plasma membrane"/>
    <property type="evidence" value="ECO:0007669"/>
    <property type="project" value="UniProtKB-SubCell"/>
</dbReference>
<dbReference type="NCBIfam" id="TIGR01195">
    <property type="entry name" value="oadG_fam"/>
    <property type="match status" value="1"/>
</dbReference>
<dbReference type="Pfam" id="PF04277">
    <property type="entry name" value="OAD_gamma"/>
    <property type="match status" value="1"/>
</dbReference>
<comment type="catalytic activity">
    <reaction evidence="15 16 17">
        <text>oxaloacetate + 2 Na(+)(in) + H(+) = pyruvate + 2 Na(+)(out) + CO2</text>
        <dbReference type="Rhea" id="RHEA:57724"/>
        <dbReference type="ChEBI" id="CHEBI:15361"/>
        <dbReference type="ChEBI" id="CHEBI:15378"/>
        <dbReference type="ChEBI" id="CHEBI:16452"/>
        <dbReference type="ChEBI" id="CHEBI:16526"/>
        <dbReference type="ChEBI" id="CHEBI:29101"/>
        <dbReference type="EC" id="7.2.4.2"/>
    </reaction>
</comment>
<keyword evidence="7 16" id="KW-1003">Cell membrane</keyword>
<evidence type="ECO:0000256" key="11">
    <source>
        <dbReference type="ARBA" id="ARBA00023053"/>
    </source>
</evidence>
<comment type="cofactor">
    <cofactor evidence="1 16 17">
        <name>Na(+)</name>
        <dbReference type="ChEBI" id="CHEBI:29101"/>
    </cofactor>
</comment>
<dbReference type="EMBL" id="SCFV01000001">
    <property type="protein sequence ID" value="TRO21124.1"/>
    <property type="molecule type" value="Genomic_DNA"/>
</dbReference>
<comment type="function">
    <text evidence="2 16 17">Catalyzes the decarboxylation of oxaloacetate coupled to Na(+) translocation.</text>
</comment>
<reference evidence="19 20" key="1">
    <citation type="submission" date="2019-01" db="EMBL/GenBank/DDBJ databases">
        <title>Whole genome shotgun sequencing of Pseudomonas spp. isolated by its ability to degrade furfural.</title>
        <authorList>
            <person name="Donoso R."/>
            <person name="Farkas C."/>
            <person name="Villegas P."/>
            <person name="Gonzales-Toro F."/>
            <person name="Guajardo-Parra M."/>
            <person name="Araya-Nail M."/>
            <person name="Morgante V."/>
            <person name="Perez-Pantoja D."/>
        </authorList>
    </citation>
    <scope>NUCLEOTIDE SEQUENCE [LARGE SCALE GENOMIC DNA]</scope>
    <source>
        <strain evidence="19 20">VN231</strain>
    </source>
</reference>
<evidence type="ECO:0000256" key="6">
    <source>
        <dbReference type="ARBA" id="ARBA00022448"/>
    </source>
</evidence>
<sequence>MNAARELLAKGAKMTASELLLEGVELMLFGMGFVFVFLVLLVGVVSLMSRLIATFAPPAAAPAASSPLSSAKSASHEPDAETLAAIQSAIAQHRARRG</sequence>
<dbReference type="Proteomes" id="UP000317327">
    <property type="component" value="Unassembled WGS sequence"/>
</dbReference>
<evidence type="ECO:0000256" key="12">
    <source>
        <dbReference type="ARBA" id="ARBA00023065"/>
    </source>
</evidence>
<evidence type="ECO:0000256" key="18">
    <source>
        <dbReference type="SAM" id="MobiDB-lite"/>
    </source>
</evidence>
<comment type="subunit">
    <text evidence="5 16">Heterotrimer of an alpha, a beta and a gamma subunit.</text>
</comment>
<evidence type="ECO:0000256" key="3">
    <source>
        <dbReference type="ARBA" id="ARBA00004162"/>
    </source>
</evidence>
<evidence type="ECO:0000256" key="17">
    <source>
        <dbReference type="RuleBase" id="RU004278"/>
    </source>
</evidence>
<dbReference type="InterPro" id="IPR005899">
    <property type="entry name" value="Na_pump_deCOase"/>
</dbReference>
<feature type="transmembrane region" description="Helical" evidence="16 17">
    <location>
        <begin position="26"/>
        <end position="48"/>
    </location>
</feature>
<dbReference type="AlphaFoldDB" id="A0ABD7S0R3"/>
<evidence type="ECO:0000313" key="19">
    <source>
        <dbReference type="EMBL" id="TRO21124.1"/>
    </source>
</evidence>
<dbReference type="GO" id="GO:0015081">
    <property type="term" value="F:sodium ion transmembrane transporter activity"/>
    <property type="evidence" value="ECO:0007669"/>
    <property type="project" value="UniProtKB-UniRule"/>
</dbReference>
<keyword evidence="8 16" id="KW-0812">Transmembrane</keyword>
<dbReference type="InterPro" id="IPR023424">
    <property type="entry name" value="OadG"/>
</dbReference>
<keyword evidence="12 16" id="KW-0406">Ion transport</keyword>
<keyword evidence="11 16" id="KW-0915">Sodium</keyword>
<comment type="subcellular location">
    <subcellularLocation>
        <location evidence="3 16 17">Cell membrane</location>
        <topology evidence="3 16 17">Single-pass membrane protein</topology>
    </subcellularLocation>
</comment>